<sequence length="99" mass="11181">MTLTNFLIIFFTAILLADFSVAGTWLSFNQKTGGLDGDILIPQKSVPLEKAPMDDVDLMRLIKACENSLTKRVARSDRFFTRKERKNAELCQDVLELVS</sequence>
<accession>A0AC34Q101</accession>
<reference evidence="2" key="1">
    <citation type="submission" date="2022-11" db="UniProtKB">
        <authorList>
            <consortium name="WormBaseParasite"/>
        </authorList>
    </citation>
    <scope>IDENTIFICATION</scope>
</reference>
<protein>
    <submittedName>
        <fullName evidence="2">Uncharacterized protein</fullName>
    </submittedName>
</protein>
<dbReference type="Proteomes" id="UP000887576">
    <property type="component" value="Unplaced"/>
</dbReference>
<organism evidence="1 2">
    <name type="scientific">Panagrolaimus sp. JU765</name>
    <dbReference type="NCBI Taxonomy" id="591449"/>
    <lineage>
        <taxon>Eukaryota</taxon>
        <taxon>Metazoa</taxon>
        <taxon>Ecdysozoa</taxon>
        <taxon>Nematoda</taxon>
        <taxon>Chromadorea</taxon>
        <taxon>Rhabditida</taxon>
        <taxon>Tylenchina</taxon>
        <taxon>Panagrolaimomorpha</taxon>
        <taxon>Panagrolaimoidea</taxon>
        <taxon>Panagrolaimidae</taxon>
        <taxon>Panagrolaimus</taxon>
    </lineage>
</organism>
<name>A0AC34Q101_9BILA</name>
<evidence type="ECO:0000313" key="2">
    <source>
        <dbReference type="WBParaSite" id="JU765_v2.g11810.t2"/>
    </source>
</evidence>
<dbReference type="WBParaSite" id="JU765_v2.g11810.t2">
    <property type="protein sequence ID" value="JU765_v2.g11810.t2"/>
    <property type="gene ID" value="JU765_v2.g11810"/>
</dbReference>
<proteinExistence type="predicted"/>
<evidence type="ECO:0000313" key="1">
    <source>
        <dbReference type="Proteomes" id="UP000887576"/>
    </source>
</evidence>